<evidence type="ECO:0000256" key="8">
    <source>
        <dbReference type="SAM" id="MobiDB-lite"/>
    </source>
</evidence>
<feature type="compositionally biased region" description="Basic residues" evidence="8">
    <location>
        <begin position="111"/>
        <end position="121"/>
    </location>
</feature>
<dbReference type="GO" id="GO:0006260">
    <property type="term" value="P:DNA replication"/>
    <property type="evidence" value="ECO:0007669"/>
    <property type="project" value="InterPro"/>
</dbReference>
<dbReference type="GO" id="GO:0006281">
    <property type="term" value="P:DNA repair"/>
    <property type="evidence" value="ECO:0007669"/>
    <property type="project" value="UniProtKB-KW"/>
</dbReference>
<evidence type="ECO:0000256" key="4">
    <source>
        <dbReference type="ARBA" id="ARBA00023172"/>
    </source>
</evidence>
<comment type="caution">
    <text evidence="9">The sequence shown here is derived from an EMBL/GenBank/DDBJ whole genome shotgun (WGS) entry which is preliminary data.</text>
</comment>
<keyword evidence="6" id="KW-0539">Nucleus</keyword>
<dbReference type="InterPro" id="IPR018574">
    <property type="entry name" value="Structure-sp_endonuc_su_Slx4"/>
</dbReference>
<evidence type="ECO:0000256" key="6">
    <source>
        <dbReference type="ARBA" id="ARBA00023242"/>
    </source>
</evidence>
<evidence type="ECO:0000313" key="10">
    <source>
        <dbReference type="Proteomes" id="UP000604046"/>
    </source>
</evidence>
<organism evidence="9 10">
    <name type="scientific">Symbiodinium natans</name>
    <dbReference type="NCBI Taxonomy" id="878477"/>
    <lineage>
        <taxon>Eukaryota</taxon>
        <taxon>Sar</taxon>
        <taxon>Alveolata</taxon>
        <taxon>Dinophyceae</taxon>
        <taxon>Suessiales</taxon>
        <taxon>Symbiodiniaceae</taxon>
        <taxon>Symbiodinium</taxon>
    </lineage>
</organism>
<dbReference type="EMBL" id="CAJNDS010002167">
    <property type="protein sequence ID" value="CAE7358181.1"/>
    <property type="molecule type" value="Genomic_DNA"/>
</dbReference>
<dbReference type="OrthoDB" id="444411at2759"/>
<comment type="subcellular location">
    <subcellularLocation>
        <location evidence="1">Nucleus</location>
    </subcellularLocation>
</comment>
<keyword evidence="4" id="KW-0233">DNA recombination</keyword>
<keyword evidence="3" id="KW-0227">DNA damage</keyword>
<reference evidence="9" key="1">
    <citation type="submission" date="2021-02" db="EMBL/GenBank/DDBJ databases">
        <authorList>
            <person name="Dougan E. K."/>
            <person name="Rhodes N."/>
            <person name="Thang M."/>
            <person name="Chan C."/>
        </authorList>
    </citation>
    <scope>NUCLEOTIDE SEQUENCE</scope>
</reference>
<evidence type="ECO:0000256" key="7">
    <source>
        <dbReference type="ARBA" id="ARBA00029496"/>
    </source>
</evidence>
<evidence type="ECO:0000256" key="3">
    <source>
        <dbReference type="ARBA" id="ARBA00022763"/>
    </source>
</evidence>
<evidence type="ECO:0000256" key="2">
    <source>
        <dbReference type="ARBA" id="ARBA00006661"/>
    </source>
</evidence>
<dbReference type="GO" id="GO:0033557">
    <property type="term" value="C:Slx1-Slx4 complex"/>
    <property type="evidence" value="ECO:0007669"/>
    <property type="project" value="InterPro"/>
</dbReference>
<proteinExistence type="inferred from homology"/>
<feature type="compositionally biased region" description="Pro residues" evidence="8">
    <location>
        <begin position="219"/>
        <end position="230"/>
    </location>
</feature>
<dbReference type="Pfam" id="PF09494">
    <property type="entry name" value="Slx4"/>
    <property type="match status" value="1"/>
</dbReference>
<feature type="compositionally biased region" description="Basic and acidic residues" evidence="8">
    <location>
        <begin position="243"/>
        <end position="263"/>
    </location>
</feature>
<feature type="compositionally biased region" description="Basic and acidic residues" evidence="8">
    <location>
        <begin position="168"/>
        <end position="179"/>
    </location>
</feature>
<comment type="similarity">
    <text evidence="2">Belongs to the SLX4 family.</text>
</comment>
<protein>
    <recommendedName>
        <fullName evidence="7">Structure-specific endonuclease subunit SLX4</fullName>
    </recommendedName>
</protein>
<sequence length="356" mass="38621">MFAPDVSLLLSPTEIDISSGDDEPAEQPPQVPKDEEDLPLSILFADELPKTPGPSAGTPGSDGSEVVEVTEALQERWPRKASPQKASPQKASPEASPQKATPQKASPQKASPKKASPKKASPKTASPKKASPKKASPQARMLPGNSPKPRGRGPSPGASEVAGSVVCRKAEIHRREDISSPRAPSTPARSLRALQSLPEALSPRSASQGQSPRHLSPGPKSPKPAAPKPPALAGKRKTLAQRLQERQKQARTAKRAEDKEARAASRAVAKQAKVEKIEQLLADTIRGDRKFYEKLLCFEVMDIEDVAKWVHAANEDLRSVGRKRIRDFLEAQGFVVTQQRKMPQEVFAKAMFRPFR</sequence>
<dbReference type="GO" id="GO:0006310">
    <property type="term" value="P:DNA recombination"/>
    <property type="evidence" value="ECO:0007669"/>
    <property type="project" value="UniProtKB-KW"/>
</dbReference>
<evidence type="ECO:0000256" key="1">
    <source>
        <dbReference type="ARBA" id="ARBA00004123"/>
    </source>
</evidence>
<keyword evidence="5" id="KW-0234">DNA repair</keyword>
<keyword evidence="10" id="KW-1185">Reference proteome</keyword>
<name>A0A812PX82_9DINO</name>
<evidence type="ECO:0000256" key="5">
    <source>
        <dbReference type="ARBA" id="ARBA00023204"/>
    </source>
</evidence>
<feature type="compositionally biased region" description="Polar residues" evidence="8">
    <location>
        <begin position="204"/>
        <end position="213"/>
    </location>
</feature>
<dbReference type="AlphaFoldDB" id="A0A812PX82"/>
<evidence type="ECO:0000313" key="9">
    <source>
        <dbReference type="EMBL" id="CAE7358181.1"/>
    </source>
</evidence>
<dbReference type="Proteomes" id="UP000604046">
    <property type="component" value="Unassembled WGS sequence"/>
</dbReference>
<feature type="region of interest" description="Disordered" evidence="8">
    <location>
        <begin position="1"/>
        <end position="267"/>
    </location>
</feature>
<feature type="compositionally biased region" description="Low complexity" evidence="8">
    <location>
        <begin position="122"/>
        <end position="157"/>
    </location>
</feature>
<accession>A0A812PX82</accession>
<feature type="compositionally biased region" description="Low complexity" evidence="8">
    <location>
        <begin position="180"/>
        <end position="193"/>
    </location>
</feature>
<gene>
    <name evidence="9" type="primary">TMPRSS13</name>
    <name evidence="9" type="ORF">SNAT2548_LOCUS19148</name>
</gene>